<reference evidence="4" key="1">
    <citation type="journal article" date="2011" name="Genome Biol.">
        <title>The draft genome of the carcinogenic human liver fluke Clonorchis sinensis.</title>
        <authorList>
            <person name="Wang X."/>
            <person name="Chen W."/>
            <person name="Huang Y."/>
            <person name="Sun J."/>
            <person name="Men J."/>
            <person name="Liu H."/>
            <person name="Luo F."/>
            <person name="Guo L."/>
            <person name="Lv X."/>
            <person name="Deng C."/>
            <person name="Zhou C."/>
            <person name="Fan Y."/>
            <person name="Li X."/>
            <person name="Huang L."/>
            <person name="Hu Y."/>
            <person name="Liang C."/>
            <person name="Hu X."/>
            <person name="Xu J."/>
            <person name="Yu X."/>
        </authorList>
    </citation>
    <scope>NUCLEOTIDE SEQUENCE [LARGE SCALE GENOMIC DNA]</scope>
    <source>
        <strain evidence="4">Henan</strain>
    </source>
</reference>
<dbReference type="GO" id="GO:0008270">
    <property type="term" value="F:zinc ion binding"/>
    <property type="evidence" value="ECO:0007669"/>
    <property type="project" value="UniProtKB-KW"/>
</dbReference>
<keyword evidence="5" id="KW-1185">Reference proteome</keyword>
<proteinExistence type="predicted"/>
<dbReference type="SUPFAM" id="SSF57667">
    <property type="entry name" value="beta-beta-alpha zinc fingers"/>
    <property type="match status" value="1"/>
</dbReference>
<evidence type="ECO:0000313" key="4">
    <source>
        <dbReference type="EMBL" id="GAA49487.1"/>
    </source>
</evidence>
<dbReference type="Proteomes" id="UP000008909">
    <property type="component" value="Unassembled WGS sequence"/>
</dbReference>
<organism evidence="4 5">
    <name type="scientific">Clonorchis sinensis</name>
    <name type="common">Chinese liver fluke</name>
    <dbReference type="NCBI Taxonomy" id="79923"/>
    <lineage>
        <taxon>Eukaryota</taxon>
        <taxon>Metazoa</taxon>
        <taxon>Spiralia</taxon>
        <taxon>Lophotrochozoa</taxon>
        <taxon>Platyhelminthes</taxon>
        <taxon>Trematoda</taxon>
        <taxon>Digenea</taxon>
        <taxon>Opisthorchiida</taxon>
        <taxon>Opisthorchiata</taxon>
        <taxon>Opisthorchiidae</taxon>
        <taxon>Clonorchis</taxon>
    </lineage>
</organism>
<dbReference type="EMBL" id="DF142963">
    <property type="protein sequence ID" value="GAA49487.1"/>
    <property type="molecule type" value="Genomic_DNA"/>
</dbReference>
<evidence type="ECO:0000256" key="1">
    <source>
        <dbReference type="PROSITE-ProRule" id="PRU00042"/>
    </source>
</evidence>
<keyword evidence="1" id="KW-0479">Metal-binding</keyword>
<keyword evidence="1" id="KW-0863">Zinc-finger</keyword>
<feature type="domain" description="C2H2-type" evidence="3">
    <location>
        <begin position="103"/>
        <end position="131"/>
    </location>
</feature>
<dbReference type="SMART" id="SM00355">
    <property type="entry name" value="ZnF_C2H2"/>
    <property type="match status" value="2"/>
</dbReference>
<gene>
    <name evidence="4" type="ORF">CLF_103142</name>
</gene>
<feature type="domain" description="C2H2-type" evidence="3">
    <location>
        <begin position="68"/>
        <end position="95"/>
    </location>
</feature>
<dbReference type="InterPro" id="IPR013087">
    <property type="entry name" value="Znf_C2H2_type"/>
</dbReference>
<keyword evidence="1" id="KW-0862">Zinc</keyword>
<dbReference type="PROSITE" id="PS50157">
    <property type="entry name" value="ZINC_FINGER_C2H2_2"/>
    <property type="match status" value="2"/>
</dbReference>
<accession>G7Y952</accession>
<evidence type="ECO:0000256" key="2">
    <source>
        <dbReference type="SAM" id="MobiDB-lite"/>
    </source>
</evidence>
<sequence>MKAEKGGSKNIGKASIVHQVFTLKLFNRINNRKQLVLYQDLSPKSVHYKTSGASAPVPISTQERFVGLKCEECGKWCKSKAGLVAHHRVHDNDSVGTNMVAQLACADCSRLFPTKIGLSQHRRHAHPTQHNADKLSRVKHSGARWSQQESQSLLRLANNYGADEFSLAIISALRAVGCDVDLLVHQPMIISYRGICFPQSAKAVIGLGLSKVTVSDLCLLAIVGSPSMDQNSCGRNGCPSDVRHGRQCHTCTAWWNFKRTALRDDQLSQLANSPYPFIRASCPYTKGAMYFTIKKRTTKNKTKYPLLNRKDQCECSVLIGILDTKTGSDVWRQAVKLTDKSAPCVDLDIGECCENPTIAENVKPLISSSTPSKVASWIVDAVSAQDPDSQSHKPDHSGPENPSYTYLATLIAGDSGVHTNTKTGDRNQTNRIRKLLAGFVVQKRAS</sequence>
<reference key="2">
    <citation type="submission" date="2011-10" db="EMBL/GenBank/DDBJ databases">
        <title>The genome and transcriptome sequence of Clonorchis sinensis provide insights into the carcinogenic liver fluke.</title>
        <authorList>
            <person name="Wang X."/>
            <person name="Huang Y."/>
            <person name="Chen W."/>
            <person name="Liu H."/>
            <person name="Guo L."/>
            <person name="Chen Y."/>
            <person name="Luo F."/>
            <person name="Zhou W."/>
            <person name="Sun J."/>
            <person name="Mao Q."/>
            <person name="Liang P."/>
            <person name="Zhou C."/>
            <person name="Tian Y."/>
            <person name="Men J."/>
            <person name="Lv X."/>
            <person name="Huang L."/>
            <person name="Zhou J."/>
            <person name="Hu Y."/>
            <person name="Li R."/>
            <person name="Zhang F."/>
            <person name="Lei H."/>
            <person name="Li X."/>
            <person name="Hu X."/>
            <person name="Liang C."/>
            <person name="Xu J."/>
            <person name="Wu Z."/>
            <person name="Yu X."/>
        </authorList>
    </citation>
    <scope>NUCLEOTIDE SEQUENCE</scope>
    <source>
        <strain>Henan</strain>
    </source>
</reference>
<name>G7Y952_CLOSI</name>
<dbReference type="Gene3D" id="3.30.160.60">
    <property type="entry name" value="Classic Zinc Finger"/>
    <property type="match status" value="1"/>
</dbReference>
<dbReference type="InterPro" id="IPR036236">
    <property type="entry name" value="Znf_C2H2_sf"/>
</dbReference>
<feature type="region of interest" description="Disordered" evidence="2">
    <location>
        <begin position="383"/>
        <end position="403"/>
    </location>
</feature>
<feature type="compositionally biased region" description="Basic and acidic residues" evidence="2">
    <location>
        <begin position="389"/>
        <end position="398"/>
    </location>
</feature>
<evidence type="ECO:0000259" key="3">
    <source>
        <dbReference type="PROSITE" id="PS50157"/>
    </source>
</evidence>
<evidence type="ECO:0000313" key="5">
    <source>
        <dbReference type="Proteomes" id="UP000008909"/>
    </source>
</evidence>
<dbReference type="PROSITE" id="PS00028">
    <property type="entry name" value="ZINC_FINGER_C2H2_1"/>
    <property type="match status" value="2"/>
</dbReference>
<dbReference type="AlphaFoldDB" id="G7Y952"/>
<protein>
    <recommendedName>
        <fullName evidence="3">C2H2-type domain-containing protein</fullName>
    </recommendedName>
</protein>